<dbReference type="InterPro" id="IPR012921">
    <property type="entry name" value="SPOC_C"/>
</dbReference>
<proteinExistence type="predicted"/>
<dbReference type="Gramene" id="Psat01G0061800-T1">
    <property type="protein sequence ID" value="KAI5441229.1"/>
    <property type="gene ID" value="KIW84_010618"/>
</dbReference>
<gene>
    <name evidence="3" type="ORF">KIW84_010618</name>
</gene>
<comment type="caution">
    <text evidence="3">The sequence shown here is derived from an EMBL/GenBank/DDBJ whole genome shotgun (WGS) entry which is preliminary data.</text>
</comment>
<dbReference type="Proteomes" id="UP001058974">
    <property type="component" value="Chromosome 1"/>
</dbReference>
<dbReference type="GO" id="GO:0006351">
    <property type="term" value="P:DNA-templated transcription"/>
    <property type="evidence" value="ECO:0007669"/>
    <property type="project" value="TreeGrafter"/>
</dbReference>
<feature type="domain" description="Spen paralogue and orthologue SPOC C-terminal" evidence="2">
    <location>
        <begin position="14"/>
        <end position="139"/>
    </location>
</feature>
<keyword evidence="4" id="KW-1185">Reference proteome</keyword>
<sequence length="353" mass="39780">MSTKYQSQVACTKQKTANTKVWDGYLELNSALTVATVAFFKSGEKMPDVKWTERVEVKGKVKLNEFETYIKDLPNSPNRRLMVARKYVNEGRVGLAKVITGVDLYICPCNYTVLNVLAKYGFYHSNENNDYLIGCVVWKRNQINIPPIEEWSPIREPCKSSVQSYPFPIYSALVKSSEEDTSNSLPYVSAEASLKPEVRPVLVSNVTAVTKQSSPAVAAAILEKEQVVSEFEAGSSIEVSDKRMMEEDMDISPQKKPYCRDDTEIIPNFIPPPPAAKIHPPVLIPRNDFTYLGPALMREQAHSHHAYINPKPDFTYLGPVLMREQANARDKTRTDDFTHLGPKWNAANQPYQG</sequence>
<accession>A0A9D4YML4</accession>
<evidence type="ECO:0000259" key="2">
    <source>
        <dbReference type="Pfam" id="PF07744"/>
    </source>
</evidence>
<dbReference type="PANTHER" id="PTHR11477:SF37">
    <property type="entry name" value="SPEN PARALOGUE AND ORTHOLOGUE SPOC C-TERMINAL DOMAIN-CONTAINING PROTEIN"/>
    <property type="match status" value="1"/>
</dbReference>
<evidence type="ECO:0000313" key="3">
    <source>
        <dbReference type="EMBL" id="KAI5441229.1"/>
    </source>
</evidence>
<organism evidence="3 4">
    <name type="scientific">Pisum sativum</name>
    <name type="common">Garden pea</name>
    <name type="synonym">Lathyrus oleraceus</name>
    <dbReference type="NCBI Taxonomy" id="3888"/>
    <lineage>
        <taxon>Eukaryota</taxon>
        <taxon>Viridiplantae</taxon>
        <taxon>Streptophyta</taxon>
        <taxon>Embryophyta</taxon>
        <taxon>Tracheophyta</taxon>
        <taxon>Spermatophyta</taxon>
        <taxon>Magnoliopsida</taxon>
        <taxon>eudicotyledons</taxon>
        <taxon>Gunneridae</taxon>
        <taxon>Pentapetalae</taxon>
        <taxon>rosids</taxon>
        <taxon>fabids</taxon>
        <taxon>Fabales</taxon>
        <taxon>Fabaceae</taxon>
        <taxon>Papilionoideae</taxon>
        <taxon>50 kb inversion clade</taxon>
        <taxon>NPAAA clade</taxon>
        <taxon>Hologalegina</taxon>
        <taxon>IRL clade</taxon>
        <taxon>Fabeae</taxon>
        <taxon>Lathyrus</taxon>
    </lineage>
</organism>
<reference evidence="3 4" key="1">
    <citation type="journal article" date="2022" name="Nat. Genet.">
        <title>Improved pea reference genome and pan-genome highlight genomic features and evolutionary characteristics.</title>
        <authorList>
            <person name="Yang T."/>
            <person name="Liu R."/>
            <person name="Luo Y."/>
            <person name="Hu S."/>
            <person name="Wang D."/>
            <person name="Wang C."/>
            <person name="Pandey M.K."/>
            <person name="Ge S."/>
            <person name="Xu Q."/>
            <person name="Li N."/>
            <person name="Li G."/>
            <person name="Huang Y."/>
            <person name="Saxena R.K."/>
            <person name="Ji Y."/>
            <person name="Li M."/>
            <person name="Yan X."/>
            <person name="He Y."/>
            <person name="Liu Y."/>
            <person name="Wang X."/>
            <person name="Xiang C."/>
            <person name="Varshney R.K."/>
            <person name="Ding H."/>
            <person name="Gao S."/>
            <person name="Zong X."/>
        </authorList>
    </citation>
    <scope>NUCLEOTIDE SEQUENCE [LARGE SCALE GENOMIC DNA]</scope>
    <source>
        <strain evidence="3 4">cv. Zhongwan 6</strain>
    </source>
</reference>
<evidence type="ECO:0000256" key="1">
    <source>
        <dbReference type="SAM" id="MobiDB-lite"/>
    </source>
</evidence>
<feature type="region of interest" description="Disordered" evidence="1">
    <location>
        <begin position="333"/>
        <end position="353"/>
    </location>
</feature>
<name>A0A9D4YML4_PEA</name>
<evidence type="ECO:0000313" key="4">
    <source>
        <dbReference type="Proteomes" id="UP001058974"/>
    </source>
</evidence>
<dbReference type="GO" id="GO:0005634">
    <property type="term" value="C:nucleus"/>
    <property type="evidence" value="ECO:0007669"/>
    <property type="project" value="TreeGrafter"/>
</dbReference>
<dbReference type="EMBL" id="JAMSHJ010000001">
    <property type="protein sequence ID" value="KAI5441229.1"/>
    <property type="molecule type" value="Genomic_DNA"/>
</dbReference>
<dbReference type="PANTHER" id="PTHR11477">
    <property type="entry name" value="TRANSCRIPTION FACTOR S-II ZINC FINGER DOMAIN-CONTAINING PROTEIN"/>
    <property type="match status" value="1"/>
</dbReference>
<dbReference type="AlphaFoldDB" id="A0A9D4YML4"/>
<dbReference type="Pfam" id="PF07744">
    <property type="entry name" value="SPOC"/>
    <property type="match status" value="1"/>
</dbReference>
<protein>
    <recommendedName>
        <fullName evidence="2">Spen paralogue and orthologue SPOC C-terminal domain-containing protein</fullName>
    </recommendedName>
</protein>